<dbReference type="PANTHER" id="PTHR31973:SF187">
    <property type="entry name" value="MUTATOR TRANSPOSASE MUDRA PROTEIN"/>
    <property type="match status" value="1"/>
</dbReference>
<keyword evidence="3" id="KW-0862">Zinc</keyword>
<protein>
    <submittedName>
        <fullName evidence="7">Transposase MuDR plant</fullName>
    </submittedName>
</protein>
<evidence type="ECO:0000256" key="2">
    <source>
        <dbReference type="ARBA" id="ARBA00022771"/>
    </source>
</evidence>
<dbReference type="InterPro" id="IPR018289">
    <property type="entry name" value="MULE_transposase_dom"/>
</dbReference>
<evidence type="ECO:0000256" key="3">
    <source>
        <dbReference type="ARBA" id="ARBA00022833"/>
    </source>
</evidence>
<accession>A0A8T2BAV6</accession>
<feature type="compositionally biased region" description="Basic and acidic residues" evidence="5">
    <location>
        <begin position="135"/>
        <end position="145"/>
    </location>
</feature>
<dbReference type="InterPro" id="IPR004332">
    <property type="entry name" value="Transposase_MuDR"/>
</dbReference>
<gene>
    <name evidence="7" type="ORF">ISN44_As08g022830</name>
</gene>
<feature type="region of interest" description="Disordered" evidence="5">
    <location>
        <begin position="704"/>
        <end position="764"/>
    </location>
</feature>
<dbReference type="PANTHER" id="PTHR31973">
    <property type="entry name" value="POLYPROTEIN, PUTATIVE-RELATED"/>
    <property type="match status" value="1"/>
</dbReference>
<dbReference type="Pfam" id="PF03108">
    <property type="entry name" value="DBD_Tnp_Mut"/>
    <property type="match status" value="1"/>
</dbReference>
<feature type="domain" description="SWIM-type" evidence="6">
    <location>
        <begin position="565"/>
        <end position="606"/>
    </location>
</feature>
<evidence type="ECO:0000256" key="1">
    <source>
        <dbReference type="ARBA" id="ARBA00022723"/>
    </source>
</evidence>
<proteinExistence type="predicted"/>
<feature type="compositionally biased region" description="Basic residues" evidence="5">
    <location>
        <begin position="1"/>
        <end position="13"/>
    </location>
</feature>
<dbReference type="Pfam" id="PF04434">
    <property type="entry name" value="SWIM"/>
    <property type="match status" value="1"/>
</dbReference>
<dbReference type="Proteomes" id="UP000694251">
    <property type="component" value="Chromosome 8"/>
</dbReference>
<name>A0A8T2BAV6_ARASU</name>
<keyword evidence="1" id="KW-0479">Metal-binding</keyword>
<dbReference type="Pfam" id="PF10551">
    <property type="entry name" value="MULE"/>
    <property type="match status" value="1"/>
</dbReference>
<reference evidence="7 8" key="1">
    <citation type="submission" date="2020-12" db="EMBL/GenBank/DDBJ databases">
        <title>Concerted genomic and epigenomic changes stabilize Arabidopsis allopolyploids.</title>
        <authorList>
            <person name="Chen Z."/>
        </authorList>
    </citation>
    <scope>NUCLEOTIDE SEQUENCE [LARGE SCALE GENOMIC DNA]</scope>
    <source>
        <strain evidence="7">As9502</strain>
        <tissue evidence="7">Leaf</tissue>
    </source>
</reference>
<feature type="compositionally biased region" description="Acidic residues" evidence="5">
    <location>
        <begin position="54"/>
        <end position="98"/>
    </location>
</feature>
<evidence type="ECO:0000259" key="6">
    <source>
        <dbReference type="PROSITE" id="PS50966"/>
    </source>
</evidence>
<feature type="compositionally biased region" description="Acidic residues" evidence="5">
    <location>
        <begin position="146"/>
        <end position="163"/>
    </location>
</feature>
<sequence length="774" mass="90211">MAPRKKSKRRPKRKRDDESTAPDVTAHESTPGEGKALMLYVGEPVPLEQRSSFSDEEDRDDCGVASDDDFDDIGYEAAGEENGEEENGNQEEEEEDGDPVGVEKERCDDFEAEFGDGAREEKDETDADSGDDIFNDEKIPDPRSESEDEDNGERDDNAEAEDPEVLLSIGKTFSSPEDFKIAVLRYSLKTRYDIKLYRSQSMRIGAKCADKDVNCQWRCYCAYEKKQQKMRINVFMNRHICVRSGYTHMLKRGTMAWLFADRLRRNPKMTKQEMVTEFKREYNLEVTEEQCSEAKSKVRREARASHQEHFSRIWDYQAEIFRSNNGSVFDIETIPGQQLGHLLAAVGRDGDNRIVPLAWAVVEIENDDNWDWFMRLLSTSLGLEDGRDMAVISDKQSGLVKAIHNILPQAEHRQCAKHIMDNWKRDSHDMELQRMFWRIARSYTTGQYAKHMEALQKYNPHAYTSLLNTNPMSWSRAFFKVGTCCNDNLNNLSESFNRTIRQARRKPLLELLEDIRNQCMVRNEKRHIISRRLKTRFTKRAHMEIERMIEGSQFCTISMARHNKYEVELHEDKYFVDMNEHKCGCIKWQMTGIPCVHAAAVIISKKQKVEDFVSDWYTTRMWQLTYADGIEPVQGQMEWPRMNRLGVLPPPWRKGNPGRPNNHARRKERNQGMSCLAKDKHGKDHNQLKDHTVQLELHREDHKPLKDHRGSHHIGGSHHRGTKDHKGVQHNRRNQQRQQDTSRNPLKHHRPHKEEEAGDHGLNAQVKMYEIDVM</sequence>
<evidence type="ECO:0000256" key="4">
    <source>
        <dbReference type="PROSITE-ProRule" id="PRU00325"/>
    </source>
</evidence>
<dbReference type="GO" id="GO:0008270">
    <property type="term" value="F:zinc ion binding"/>
    <property type="evidence" value="ECO:0007669"/>
    <property type="project" value="UniProtKB-KW"/>
</dbReference>
<dbReference type="EMBL" id="JAEFBJ010000008">
    <property type="protein sequence ID" value="KAG7582712.1"/>
    <property type="molecule type" value="Genomic_DNA"/>
</dbReference>
<evidence type="ECO:0000313" key="7">
    <source>
        <dbReference type="EMBL" id="KAG7582712.1"/>
    </source>
</evidence>
<keyword evidence="8" id="KW-1185">Reference proteome</keyword>
<dbReference type="InterPro" id="IPR007527">
    <property type="entry name" value="Znf_SWIM"/>
</dbReference>
<dbReference type="InterPro" id="IPR006564">
    <property type="entry name" value="Znf_PMZ"/>
</dbReference>
<feature type="region of interest" description="Disordered" evidence="5">
    <location>
        <begin position="648"/>
        <end position="670"/>
    </location>
</feature>
<dbReference type="PROSITE" id="PS50966">
    <property type="entry name" value="ZF_SWIM"/>
    <property type="match status" value="1"/>
</dbReference>
<evidence type="ECO:0000256" key="5">
    <source>
        <dbReference type="SAM" id="MobiDB-lite"/>
    </source>
</evidence>
<evidence type="ECO:0000313" key="8">
    <source>
        <dbReference type="Proteomes" id="UP000694251"/>
    </source>
</evidence>
<dbReference type="AlphaFoldDB" id="A0A8T2BAV6"/>
<keyword evidence="2 4" id="KW-0863">Zinc-finger</keyword>
<feature type="compositionally biased region" description="Acidic residues" evidence="5">
    <location>
        <begin position="123"/>
        <end position="134"/>
    </location>
</feature>
<dbReference type="SMART" id="SM00575">
    <property type="entry name" value="ZnF_PMZ"/>
    <property type="match status" value="1"/>
</dbReference>
<feature type="region of interest" description="Disordered" evidence="5">
    <location>
        <begin position="1"/>
        <end position="163"/>
    </location>
</feature>
<comment type="caution">
    <text evidence="7">The sequence shown here is derived from an EMBL/GenBank/DDBJ whole genome shotgun (WGS) entry which is preliminary data.</text>
</comment>
<feature type="compositionally biased region" description="Basic residues" evidence="5">
    <location>
        <begin position="709"/>
        <end position="735"/>
    </location>
</feature>
<dbReference type="OrthoDB" id="1082478at2759"/>
<organism evidence="7 8">
    <name type="scientific">Arabidopsis suecica</name>
    <name type="common">Swedish thale-cress</name>
    <name type="synonym">Cardaminopsis suecica</name>
    <dbReference type="NCBI Taxonomy" id="45249"/>
    <lineage>
        <taxon>Eukaryota</taxon>
        <taxon>Viridiplantae</taxon>
        <taxon>Streptophyta</taxon>
        <taxon>Embryophyta</taxon>
        <taxon>Tracheophyta</taxon>
        <taxon>Spermatophyta</taxon>
        <taxon>Magnoliopsida</taxon>
        <taxon>eudicotyledons</taxon>
        <taxon>Gunneridae</taxon>
        <taxon>Pentapetalae</taxon>
        <taxon>rosids</taxon>
        <taxon>malvids</taxon>
        <taxon>Brassicales</taxon>
        <taxon>Brassicaceae</taxon>
        <taxon>Camelineae</taxon>
        <taxon>Arabidopsis</taxon>
    </lineage>
</organism>